<name>A0A9U5GYN8_9BURK</name>
<evidence type="ECO:0000313" key="6">
    <source>
        <dbReference type="Proteomes" id="UP000675920"/>
    </source>
</evidence>
<dbReference type="Gene3D" id="3.40.50.2300">
    <property type="match status" value="1"/>
</dbReference>
<evidence type="ECO:0000259" key="3">
    <source>
        <dbReference type="PROSITE" id="PS50110"/>
    </source>
</evidence>
<dbReference type="InterPro" id="IPR001789">
    <property type="entry name" value="Sig_transdc_resp-reg_receiver"/>
</dbReference>
<feature type="modified residue" description="4-aspartylphosphate" evidence="1">
    <location>
        <position position="68"/>
    </location>
</feature>
<dbReference type="PANTHER" id="PTHR45228:SF5">
    <property type="entry name" value="CYCLIC DI-GMP PHOSPHODIESTERASE VC_1348-RELATED"/>
    <property type="match status" value="1"/>
</dbReference>
<dbReference type="GO" id="GO:0008081">
    <property type="term" value="F:phosphoric diester hydrolase activity"/>
    <property type="evidence" value="ECO:0007669"/>
    <property type="project" value="UniProtKB-ARBA"/>
</dbReference>
<feature type="domain" description="Response regulatory" evidence="3">
    <location>
        <begin position="19"/>
        <end position="135"/>
    </location>
</feature>
<dbReference type="PROSITE" id="PS51831">
    <property type="entry name" value="HD"/>
    <property type="match status" value="1"/>
</dbReference>
<feature type="domain" description="HD" evidence="4">
    <location>
        <begin position="184"/>
        <end position="322"/>
    </location>
</feature>
<dbReference type="SMART" id="SM00471">
    <property type="entry name" value="HDc"/>
    <property type="match status" value="1"/>
</dbReference>
<dbReference type="InterPro" id="IPR011006">
    <property type="entry name" value="CheY-like_superfamily"/>
</dbReference>
<dbReference type="InterPro" id="IPR052020">
    <property type="entry name" value="Cyclic_di-GMP/3'3'-cGAMP_PDE"/>
</dbReference>
<sequence length="378" mass="41482">MDIRLSGDEPQADFHMGATLLVVDDNPDNIAVLGAMLQPLYRVRVATSGARALEIAVTPPEPELILLDRMMPGMDGDEVLARLKLDPRTASIPVIFVTAMSSTDDECAGLGLGAVDYLTKPLVPALVLARVRTQLELKHARDRLRDMNASLEDEVARRMAENQIVQDVTVHALARLAEIRDAGTGNHLRRTRAYMRLLASRLREHPRFSEVLAGDGIELLAKSALLHDIGKVGIPDSVLLKPGRLDPGERALMETHAMLGAEAIANAERDAERPIAFLARAKEIARHHHERWDGSGYPDRLAGEAIPASARIMALVDSFDTMASRRPYKQPIPLDVVRAALVAERGRQFDPDVVDAFDAAFDDFARIAASYRDEGSYS</sequence>
<dbReference type="GO" id="GO:0000160">
    <property type="term" value="P:phosphorelay signal transduction system"/>
    <property type="evidence" value="ECO:0007669"/>
    <property type="project" value="InterPro"/>
</dbReference>
<evidence type="ECO:0000259" key="4">
    <source>
        <dbReference type="PROSITE" id="PS51831"/>
    </source>
</evidence>
<reference evidence="7" key="1">
    <citation type="journal article" date="1998" name="Trends Biochem. Sci.">
        <title>The HD domain defines a new superfamily of metal-dependent phosphohydrolases.</title>
        <authorList>
            <person name="Aravind L."/>
            <person name="Koonin E.V."/>
        </authorList>
    </citation>
    <scope>NUCLEOTIDE SEQUENCE</scope>
</reference>
<reference evidence="7" key="3">
    <citation type="journal article" date="2010" name="Curr. Opin. Microbiol.">
        <title>Diversity of structure and function of response regulator output domains.</title>
        <authorList>
            <person name="Galperin M.Y."/>
        </authorList>
    </citation>
    <scope>NUCLEOTIDE SEQUENCE</scope>
</reference>
<dbReference type="CDD" id="cd00077">
    <property type="entry name" value="HDc"/>
    <property type="match status" value="1"/>
</dbReference>
<evidence type="ECO:0000256" key="2">
    <source>
        <dbReference type="SAM" id="Coils"/>
    </source>
</evidence>
<dbReference type="Pfam" id="PF00072">
    <property type="entry name" value="Response_reg"/>
    <property type="match status" value="1"/>
</dbReference>
<protein>
    <submittedName>
        <fullName evidence="7">Response regulator</fullName>
        <ecNumber evidence="7">3.1.4.-</ecNumber>
    </submittedName>
</protein>
<evidence type="ECO:0000259" key="5">
    <source>
        <dbReference type="PROSITE" id="PS51832"/>
    </source>
</evidence>
<dbReference type="InterPro" id="IPR006674">
    <property type="entry name" value="HD_domain"/>
</dbReference>
<keyword evidence="2" id="KW-0175">Coiled coil</keyword>
<reference evidence="7" key="2">
    <citation type="journal article" date="2001" name="Prog. Nucleic Acid Res. Mol. Biol.">
        <title>Cyclic nucleotide phosphodiesterases: relating structure and function.</title>
        <authorList>
            <person name="Francis S.H."/>
            <person name="Turko I.V."/>
            <person name="Corbin J.D."/>
        </authorList>
    </citation>
    <scope>NUCLEOTIDE SEQUENCE</scope>
</reference>
<dbReference type="PROSITE" id="PS50110">
    <property type="entry name" value="RESPONSE_REGULATORY"/>
    <property type="match status" value="1"/>
</dbReference>
<reference evidence="7" key="5">
    <citation type="submission" date="2025-08" db="UniProtKB">
        <authorList>
            <consortium name="RefSeq"/>
        </authorList>
    </citation>
    <scope>IDENTIFICATION</scope>
</reference>
<evidence type="ECO:0000256" key="1">
    <source>
        <dbReference type="PROSITE-ProRule" id="PRU00169"/>
    </source>
</evidence>
<dbReference type="RefSeq" id="WP_245591262.1">
    <property type="nucleotide sequence ID" value="NZ_AXWS01000007.1"/>
</dbReference>
<dbReference type="Proteomes" id="UP000675920">
    <property type="component" value="Unplaced"/>
</dbReference>
<dbReference type="Gene3D" id="1.10.3210.10">
    <property type="entry name" value="Hypothetical protein af1432"/>
    <property type="match status" value="1"/>
</dbReference>
<keyword evidence="6" id="KW-1185">Reference proteome</keyword>
<dbReference type="PANTHER" id="PTHR45228">
    <property type="entry name" value="CYCLIC DI-GMP PHOSPHODIESTERASE TM_0186-RELATED"/>
    <property type="match status" value="1"/>
</dbReference>
<accession>A0A9U5GYN8</accession>
<dbReference type="EC" id="3.1.4.-" evidence="7"/>
<dbReference type="SMART" id="SM00448">
    <property type="entry name" value="REC"/>
    <property type="match status" value="1"/>
</dbReference>
<feature type="domain" description="HD-GYP" evidence="5">
    <location>
        <begin position="162"/>
        <end position="373"/>
    </location>
</feature>
<dbReference type="InterPro" id="IPR003607">
    <property type="entry name" value="HD/PDEase_dom"/>
</dbReference>
<dbReference type="Pfam" id="PF13487">
    <property type="entry name" value="HD_5"/>
    <property type="match status" value="1"/>
</dbReference>
<keyword evidence="1" id="KW-0597">Phosphoprotein</keyword>
<dbReference type="SUPFAM" id="SSF52172">
    <property type="entry name" value="CheY-like"/>
    <property type="match status" value="1"/>
</dbReference>
<dbReference type="AlphaFoldDB" id="A0A9U5GYN8"/>
<feature type="coiled-coil region" evidence="2">
    <location>
        <begin position="134"/>
        <end position="161"/>
    </location>
</feature>
<organism evidence="6 7">
    <name type="scientific">Derxia gummosa DSM 723</name>
    <dbReference type="NCBI Taxonomy" id="1121388"/>
    <lineage>
        <taxon>Bacteria</taxon>
        <taxon>Pseudomonadati</taxon>
        <taxon>Pseudomonadota</taxon>
        <taxon>Betaproteobacteria</taxon>
        <taxon>Burkholderiales</taxon>
        <taxon>Alcaligenaceae</taxon>
        <taxon>Derxia</taxon>
    </lineage>
</organism>
<dbReference type="PROSITE" id="PS51832">
    <property type="entry name" value="HD_GYP"/>
    <property type="match status" value="1"/>
</dbReference>
<proteinExistence type="predicted"/>
<reference evidence="7" key="4">
    <citation type="journal article" date="2015" name="J. Bacteriol.">
        <title>Structural basis of functional diversification of the HD-GYP domain revealed by the Pseudomonas aeruginosa PA4781 protein, which displays an unselective bimetallic binding site.</title>
        <authorList>
            <person name="Rinaldo S."/>
            <person name="Paiardini A."/>
            <person name="Stelitano V."/>
            <person name="Brunotti P."/>
            <person name="Cervoni L."/>
            <person name="Fernicola S."/>
            <person name="Protano C."/>
            <person name="Vitali M."/>
            <person name="Cutruzzola F."/>
            <person name="Giardina G."/>
        </authorList>
    </citation>
    <scope>NUCLEOTIDE SEQUENCE</scope>
</reference>
<dbReference type="InterPro" id="IPR037522">
    <property type="entry name" value="HD_GYP_dom"/>
</dbReference>
<dbReference type="SUPFAM" id="SSF109604">
    <property type="entry name" value="HD-domain/PDEase-like"/>
    <property type="match status" value="1"/>
</dbReference>
<evidence type="ECO:0000313" key="7">
    <source>
        <dbReference type="RefSeq" id="WP_245591262.1"/>
    </source>
</evidence>